<dbReference type="FunFam" id="3.40.50.150:FF:000070">
    <property type="entry name" value="Protein arginine N-methyltransferase 7"/>
    <property type="match status" value="1"/>
</dbReference>
<evidence type="ECO:0000256" key="4">
    <source>
        <dbReference type="ARBA" id="ARBA00022737"/>
    </source>
</evidence>
<organism evidence="9 10">
    <name type="scientific">Forsythia ovata</name>
    <dbReference type="NCBI Taxonomy" id="205694"/>
    <lineage>
        <taxon>Eukaryota</taxon>
        <taxon>Viridiplantae</taxon>
        <taxon>Streptophyta</taxon>
        <taxon>Embryophyta</taxon>
        <taxon>Tracheophyta</taxon>
        <taxon>Spermatophyta</taxon>
        <taxon>Magnoliopsida</taxon>
        <taxon>eudicotyledons</taxon>
        <taxon>Gunneridae</taxon>
        <taxon>Pentapetalae</taxon>
        <taxon>asterids</taxon>
        <taxon>lamiids</taxon>
        <taxon>Lamiales</taxon>
        <taxon>Oleaceae</taxon>
        <taxon>Forsythieae</taxon>
        <taxon>Forsythia</taxon>
    </lineage>
</organism>
<dbReference type="PANTHER" id="PTHR11006:SF4">
    <property type="entry name" value="PROTEIN ARGININE N-METHYLTRANSFERASE 7"/>
    <property type="match status" value="1"/>
</dbReference>
<reference evidence="10" key="1">
    <citation type="submission" date="2024-07" db="EMBL/GenBank/DDBJ databases">
        <title>Two chromosome-level genome assemblies of Korean endemic species Abeliophyllum distichum and Forsythia ovata (Oleaceae).</title>
        <authorList>
            <person name="Jang H."/>
        </authorList>
    </citation>
    <scope>NUCLEOTIDE SEQUENCE [LARGE SCALE GENOMIC DNA]</scope>
</reference>
<evidence type="ECO:0000313" key="10">
    <source>
        <dbReference type="Proteomes" id="UP001604277"/>
    </source>
</evidence>
<comment type="function">
    <text evidence="5">Arginine methyltransferase that can both catalyze the formation of omega-N monomethylarginine (MMA) and symmetrical dimethylarginine (sDMA).</text>
</comment>
<evidence type="ECO:0000256" key="3">
    <source>
        <dbReference type="ARBA" id="ARBA00022691"/>
    </source>
</evidence>
<keyword evidence="1 6" id="KW-0489">Methyltransferase</keyword>
<feature type="region of interest" description="Disordered" evidence="7">
    <location>
        <begin position="37"/>
        <end position="56"/>
    </location>
</feature>
<evidence type="ECO:0000256" key="2">
    <source>
        <dbReference type="ARBA" id="ARBA00022679"/>
    </source>
</evidence>
<sequence>MSHSLLFCKPILSTFRRRAITLSRALFSLSHLNRRTTTPPAAARSMSSSSASGSSQRMFQLKLDPLTGNSEWIVIEEEEEENRTAQVRNQQPLLATTSYLDMLNDTLRNKAFRQAIDKTITKPCHVLDIGAGTGLLSMMAARAMSLGDSEESSGAKGMVTACESYLPMVKLTRKVLRANGMERKIRVINKRSDELEIGLDIPLRADVLVSEILDSELLGEGLIPTLQHAHDKLLVENPQTVPYRATTYGQLVECTYLWELHDLVNREAKASDGIHLIPSGTDNILCIKQQQFAMHCDAIKEEIKLLSEPFKIFDFDFWKRPDSFRETELHVKATNDGTIHAIISWWLLQLDSEGTIFYSTGPKWICSSSDMEKLGSSFPCADHWCDHWKQTVWVTPDTAVCKDDEVRLNAFHTETRISYEVKTSSQNKEVGRLDSCSQDRQIFLSPERIAIYGDNSWRCSMLKAIERAMRQKLHPLCLISDDSLFLTIAVARLGKASRVISLFPGLQEKGAQYLQAVAAANGYNMDCVEVTKKRNLQLTLNESYQRKVDLLIAEPFYYGNDSMLPWQYMRFWKDRSSLDSFLSEDVLVMPCKGILRACAMYLPDLWQSRCCLKEIEGFDHSAVNTTLGACGDLPMGEESPCLPFFIWQCGKTKKLSNIITIMELDFLKPIGSCSGKAQVRFKESGICHGFVLWIDWVMDAEDNTVLLTGPERRYWKQAVKLLNNPVKVRGGDCSSTEIKASFDPSSGELTLRQITMNDEPGGSAASNSGTRWERALRLICERVTQARHAQSGLDSGEDSLRAISMLAL</sequence>
<dbReference type="Gene3D" id="2.70.160.11">
    <property type="entry name" value="Hnrnp arginine n-methyltransferase1"/>
    <property type="match status" value="2"/>
</dbReference>
<dbReference type="Proteomes" id="UP001604277">
    <property type="component" value="Unassembled WGS sequence"/>
</dbReference>
<keyword evidence="2 6" id="KW-0808">Transferase</keyword>
<keyword evidence="4" id="KW-0677">Repeat</keyword>
<dbReference type="GO" id="GO:0032259">
    <property type="term" value="P:methylation"/>
    <property type="evidence" value="ECO:0007669"/>
    <property type="project" value="UniProtKB-KW"/>
</dbReference>
<dbReference type="PANTHER" id="PTHR11006">
    <property type="entry name" value="PROTEIN ARGININE N-METHYLTRANSFERASE"/>
    <property type="match status" value="1"/>
</dbReference>
<keyword evidence="10" id="KW-1185">Reference proteome</keyword>
<dbReference type="Pfam" id="PF22528">
    <property type="entry name" value="PRMT_C"/>
    <property type="match status" value="2"/>
</dbReference>
<dbReference type="InterPro" id="IPR029063">
    <property type="entry name" value="SAM-dependent_MTases_sf"/>
</dbReference>
<gene>
    <name evidence="9" type="ORF">Fot_42951</name>
</gene>
<dbReference type="GO" id="GO:0008168">
    <property type="term" value="F:methyltransferase activity"/>
    <property type="evidence" value="ECO:0007669"/>
    <property type="project" value="UniProtKB-KW"/>
</dbReference>
<dbReference type="Gene3D" id="3.40.50.150">
    <property type="entry name" value="Vaccinia Virus protein VP39"/>
    <property type="match status" value="2"/>
</dbReference>
<dbReference type="FunFam" id="3.40.50.150:FF:000167">
    <property type="entry name" value="Protein arginine N-methyltransferase"/>
    <property type="match status" value="1"/>
</dbReference>
<name>A0ABD1RNN4_9LAMI</name>
<evidence type="ECO:0000313" key="9">
    <source>
        <dbReference type="EMBL" id="KAL2489659.1"/>
    </source>
</evidence>
<feature type="compositionally biased region" description="Low complexity" evidence="7">
    <location>
        <begin position="41"/>
        <end position="55"/>
    </location>
</feature>
<keyword evidence="3 6" id="KW-0949">S-adenosyl-L-methionine</keyword>
<dbReference type="FunFam" id="2.70.160.11:FF:000013">
    <property type="entry name" value="Protein arginine N-methyltransferase 1.6"/>
    <property type="match status" value="1"/>
</dbReference>
<evidence type="ECO:0000256" key="5">
    <source>
        <dbReference type="ARBA" id="ARBA00054608"/>
    </source>
</evidence>
<evidence type="ECO:0000259" key="8">
    <source>
        <dbReference type="Pfam" id="PF22528"/>
    </source>
</evidence>
<proteinExistence type="predicted"/>
<dbReference type="InterPro" id="IPR055135">
    <property type="entry name" value="PRMT_dom"/>
</dbReference>
<dbReference type="PROSITE" id="PS51678">
    <property type="entry name" value="SAM_MT_PRMT"/>
    <property type="match status" value="2"/>
</dbReference>
<dbReference type="FunFam" id="2.70.160.11:FF:000017">
    <property type="entry name" value="Protein arginine N-methyltransferase 1.6"/>
    <property type="match status" value="1"/>
</dbReference>
<feature type="domain" description="Protein arginine N-methyltransferase" evidence="8">
    <location>
        <begin position="302"/>
        <end position="410"/>
    </location>
</feature>
<dbReference type="AlphaFoldDB" id="A0ABD1RNN4"/>
<evidence type="ECO:0000256" key="1">
    <source>
        <dbReference type="ARBA" id="ARBA00022603"/>
    </source>
</evidence>
<comment type="caution">
    <text evidence="9">The sequence shown here is derived from an EMBL/GenBank/DDBJ whole genome shotgun (WGS) entry which is preliminary data.</text>
</comment>
<accession>A0ABD1RNN4</accession>
<dbReference type="EMBL" id="JBFOLJ010000012">
    <property type="protein sequence ID" value="KAL2489659.1"/>
    <property type="molecule type" value="Genomic_DNA"/>
</dbReference>
<evidence type="ECO:0000256" key="7">
    <source>
        <dbReference type="SAM" id="MobiDB-lite"/>
    </source>
</evidence>
<dbReference type="InterPro" id="IPR025799">
    <property type="entry name" value="Arg_MeTrfase"/>
</dbReference>
<dbReference type="SUPFAM" id="SSF53335">
    <property type="entry name" value="S-adenosyl-L-methionine-dependent methyltransferases"/>
    <property type="match status" value="2"/>
</dbReference>
<evidence type="ECO:0000256" key="6">
    <source>
        <dbReference type="PROSITE-ProRule" id="PRU01015"/>
    </source>
</evidence>
<feature type="domain" description="Protein arginine N-methyltransferase" evidence="8">
    <location>
        <begin position="654"/>
        <end position="739"/>
    </location>
</feature>
<protein>
    <submittedName>
        <fullName evidence="9">Protein arginine N-methyltransferase 1.6</fullName>
    </submittedName>
</protein>